<feature type="region of interest" description="Disordered" evidence="1">
    <location>
        <begin position="347"/>
        <end position="604"/>
    </location>
</feature>
<feature type="compositionally biased region" description="Low complexity" evidence="1">
    <location>
        <begin position="361"/>
        <end position="377"/>
    </location>
</feature>
<dbReference type="AlphaFoldDB" id="A0A8H7PX85"/>
<evidence type="ECO:0000256" key="1">
    <source>
        <dbReference type="SAM" id="MobiDB-lite"/>
    </source>
</evidence>
<evidence type="ECO:0000313" key="3">
    <source>
        <dbReference type="Proteomes" id="UP000612746"/>
    </source>
</evidence>
<protein>
    <submittedName>
        <fullName evidence="2">Uncharacterized protein</fullName>
    </submittedName>
</protein>
<feature type="compositionally biased region" description="Basic and acidic residues" evidence="1">
    <location>
        <begin position="388"/>
        <end position="403"/>
    </location>
</feature>
<dbReference type="EMBL" id="JAEPRA010000008">
    <property type="protein sequence ID" value="KAG2181570.1"/>
    <property type="molecule type" value="Genomic_DNA"/>
</dbReference>
<reference evidence="2" key="1">
    <citation type="submission" date="2020-12" db="EMBL/GenBank/DDBJ databases">
        <title>Metabolic potential, ecology and presence of endohyphal bacteria is reflected in genomic diversity of Mucoromycotina.</title>
        <authorList>
            <person name="Muszewska A."/>
            <person name="Okrasinska A."/>
            <person name="Steczkiewicz K."/>
            <person name="Drgas O."/>
            <person name="Orlowska M."/>
            <person name="Perlinska-Lenart U."/>
            <person name="Aleksandrzak-Piekarczyk T."/>
            <person name="Szatraj K."/>
            <person name="Zielenkiewicz U."/>
            <person name="Pilsyk S."/>
            <person name="Malc E."/>
            <person name="Mieczkowski P."/>
            <person name="Kruszewska J.S."/>
            <person name="Biernat P."/>
            <person name="Pawlowska J."/>
        </authorList>
    </citation>
    <scope>NUCLEOTIDE SEQUENCE</scope>
    <source>
        <strain evidence="2">WA0000051536</strain>
    </source>
</reference>
<feature type="compositionally biased region" description="Basic and acidic residues" evidence="1">
    <location>
        <begin position="590"/>
        <end position="604"/>
    </location>
</feature>
<accession>A0A8H7PX85</accession>
<dbReference type="OrthoDB" id="2290708at2759"/>
<feature type="region of interest" description="Disordered" evidence="1">
    <location>
        <begin position="1"/>
        <end position="27"/>
    </location>
</feature>
<organism evidence="2 3">
    <name type="scientific">Umbelopsis vinacea</name>
    <dbReference type="NCBI Taxonomy" id="44442"/>
    <lineage>
        <taxon>Eukaryota</taxon>
        <taxon>Fungi</taxon>
        <taxon>Fungi incertae sedis</taxon>
        <taxon>Mucoromycota</taxon>
        <taxon>Mucoromycotina</taxon>
        <taxon>Umbelopsidomycetes</taxon>
        <taxon>Umbelopsidales</taxon>
        <taxon>Umbelopsidaceae</taxon>
        <taxon>Umbelopsis</taxon>
    </lineage>
</organism>
<feature type="region of interest" description="Disordered" evidence="1">
    <location>
        <begin position="184"/>
        <end position="300"/>
    </location>
</feature>
<dbReference type="Proteomes" id="UP000612746">
    <property type="component" value="Unassembled WGS sequence"/>
</dbReference>
<name>A0A8H7PX85_9FUNG</name>
<feature type="compositionally biased region" description="Polar residues" evidence="1">
    <location>
        <begin position="447"/>
        <end position="475"/>
    </location>
</feature>
<feature type="compositionally biased region" description="Low complexity" evidence="1">
    <location>
        <begin position="482"/>
        <end position="496"/>
    </location>
</feature>
<keyword evidence="3" id="KW-1185">Reference proteome</keyword>
<proteinExistence type="predicted"/>
<feature type="compositionally biased region" description="Polar residues" evidence="1">
    <location>
        <begin position="225"/>
        <end position="277"/>
    </location>
</feature>
<gene>
    <name evidence="2" type="ORF">INT44_008385</name>
</gene>
<feature type="compositionally biased region" description="Pro residues" evidence="1">
    <location>
        <begin position="1"/>
        <end position="10"/>
    </location>
</feature>
<feature type="compositionally biased region" description="Basic and acidic residues" evidence="1">
    <location>
        <begin position="436"/>
        <end position="446"/>
    </location>
</feature>
<evidence type="ECO:0000313" key="2">
    <source>
        <dbReference type="EMBL" id="KAG2181570.1"/>
    </source>
</evidence>
<feature type="region of interest" description="Disordered" evidence="1">
    <location>
        <begin position="98"/>
        <end position="158"/>
    </location>
</feature>
<comment type="caution">
    <text evidence="2">The sequence shown here is derived from an EMBL/GenBank/DDBJ whole genome shotgun (WGS) entry which is preliminary data.</text>
</comment>
<feature type="compositionally biased region" description="Polar residues" evidence="1">
    <location>
        <begin position="542"/>
        <end position="558"/>
    </location>
</feature>
<sequence>MSTFHPPPHLMPLHSHTLQPQSSATRDVELQYDKVDAEASSILIALANHNRKEQHASEMAAAAAMKSLAAATGQDLSCASFLAATKRRIPVYDVKVGTASSGSNRRSSNERKSISPSQDTNVLSGRHRPSKRPAPPTTEDHPRQKLPAVEKSTSPSKVQRTETCMVIADPILLLAAAAAAVDSKHQEDAHDRHRASASSSASYERPHSAETKPNVDLLDRAPFPTDTSNHAAYPTSNSQQPVYDSYYSSTENHRSSSPPSQRAMDFSSSPHMMSSNRDGPPRNSSMSQPPPSQSAYMRSSDRSNVFSHQYLSMKQNPKIKRNAMHAYITYMIYADSSHNGNQTAVATLKDGKSSNNVRLKTTSGPSSTGSRSYASTPTNPSSTYYNGPEKEVARYPYRREEKPYSSASSSRSGGYHNYAQPPESASSRTPYPFDNYAHRSQMETDRSNGSMSRISTPSLPPLSSANGSTNNNRSPYGSDYYSPSQQRNSSSWSRSSVPPPSLPPLQGYTSSRVSPTLRPSILPPPSANEGRSSIPPPLPLPTSTRDQASSTAPNSNIFNRPLTAFLWSDNAAPPRPSLNDRILPPVPKPGNDHSRPDSSYYDRP</sequence>